<dbReference type="InterPro" id="IPR004045">
    <property type="entry name" value="Glutathione_S-Trfase_N"/>
</dbReference>
<comment type="caution">
    <text evidence="2">The sequence shown here is derived from an EMBL/GenBank/DDBJ whole genome shotgun (WGS) entry which is preliminary data.</text>
</comment>
<sequence length="202" mass="22150">MELFLNSSSPYARMVRIMVLEKGLAEAVTLRWCDPWSDDPALLEANPAARIPALIADDGTALGESLLIAFYLEGLGHGQPLIPASRLSEVLHLAGLGQGLMDAAFNTVIARKHQGSEADASVLGQRRKRAITRLLDQLELEPELDVPQATTALTLADISVAVALDYLAFRLPEVSWAKDRPRLEAWHRRITSTENVKTTAFQ</sequence>
<evidence type="ECO:0000313" key="2">
    <source>
        <dbReference type="EMBL" id="PMR81691.1"/>
    </source>
</evidence>
<proteinExistence type="predicted"/>
<dbReference type="PANTHER" id="PTHR43968:SF6">
    <property type="entry name" value="GLUTATHIONE S-TRANSFERASE OMEGA"/>
    <property type="match status" value="1"/>
</dbReference>
<dbReference type="AlphaFoldDB" id="A0A2N7UMP0"/>
<dbReference type="EMBL" id="PNRG01000008">
    <property type="protein sequence ID" value="PMR81691.1"/>
    <property type="molecule type" value="Genomic_DNA"/>
</dbReference>
<dbReference type="RefSeq" id="WP_102587174.1">
    <property type="nucleotide sequence ID" value="NZ_BNAE01000003.1"/>
</dbReference>
<dbReference type="GO" id="GO:0016740">
    <property type="term" value="F:transferase activity"/>
    <property type="evidence" value="ECO:0007669"/>
    <property type="project" value="UniProtKB-KW"/>
</dbReference>
<dbReference type="PROSITE" id="PS50404">
    <property type="entry name" value="GST_NTER"/>
    <property type="match status" value="1"/>
</dbReference>
<dbReference type="PANTHER" id="PTHR43968">
    <property type="match status" value="1"/>
</dbReference>
<organism evidence="2 3">
    <name type="scientific">Halomonas urumqiensis</name>
    <dbReference type="NCBI Taxonomy" id="1684789"/>
    <lineage>
        <taxon>Bacteria</taxon>
        <taxon>Pseudomonadati</taxon>
        <taxon>Pseudomonadota</taxon>
        <taxon>Gammaproteobacteria</taxon>
        <taxon>Oceanospirillales</taxon>
        <taxon>Halomonadaceae</taxon>
        <taxon>Halomonas</taxon>
    </lineage>
</organism>
<dbReference type="Proteomes" id="UP000235547">
    <property type="component" value="Unassembled WGS sequence"/>
</dbReference>
<dbReference type="Pfam" id="PF13410">
    <property type="entry name" value="GST_C_2"/>
    <property type="match status" value="1"/>
</dbReference>
<dbReference type="Gene3D" id="3.40.30.10">
    <property type="entry name" value="Glutaredoxin"/>
    <property type="match status" value="1"/>
</dbReference>
<feature type="domain" description="GST N-terminal" evidence="1">
    <location>
        <begin position="1"/>
        <end position="80"/>
    </location>
</feature>
<dbReference type="InterPro" id="IPR036249">
    <property type="entry name" value="Thioredoxin-like_sf"/>
</dbReference>
<dbReference type="SUPFAM" id="SSF47616">
    <property type="entry name" value="GST C-terminal domain-like"/>
    <property type="match status" value="1"/>
</dbReference>
<keyword evidence="2" id="KW-0808">Transferase</keyword>
<gene>
    <name evidence="2" type="ORF">C1H70_04670</name>
</gene>
<protein>
    <submittedName>
        <fullName evidence="2">Glutathione S-transferase</fullName>
    </submittedName>
</protein>
<evidence type="ECO:0000259" key="1">
    <source>
        <dbReference type="PROSITE" id="PS50404"/>
    </source>
</evidence>
<reference evidence="2 3" key="1">
    <citation type="submission" date="2018-01" db="EMBL/GenBank/DDBJ databases">
        <title>Halomonas endophytica sp. nov., isolated from storage liquid in the stems of Populus euphratica.</title>
        <authorList>
            <person name="Chen C."/>
        </authorList>
    </citation>
    <scope>NUCLEOTIDE SEQUENCE [LARGE SCALE GENOMIC DNA]</scope>
    <source>
        <strain evidence="2 3">BZ-SZ-XJ27</strain>
    </source>
</reference>
<dbReference type="InterPro" id="IPR050983">
    <property type="entry name" value="GST_Omega/HSP26"/>
</dbReference>
<dbReference type="Gene3D" id="1.20.1050.10">
    <property type="match status" value="1"/>
</dbReference>
<name>A0A2N7UMP0_9GAMM</name>
<evidence type="ECO:0000313" key="3">
    <source>
        <dbReference type="Proteomes" id="UP000235547"/>
    </source>
</evidence>
<keyword evidence="3" id="KW-1185">Reference proteome</keyword>
<dbReference type="InterPro" id="IPR036282">
    <property type="entry name" value="Glutathione-S-Trfase_C_sf"/>
</dbReference>
<dbReference type="SUPFAM" id="SSF52833">
    <property type="entry name" value="Thioredoxin-like"/>
    <property type="match status" value="1"/>
</dbReference>
<dbReference type="Pfam" id="PF13409">
    <property type="entry name" value="GST_N_2"/>
    <property type="match status" value="1"/>
</dbReference>
<dbReference type="OrthoDB" id="8634103at2"/>
<dbReference type="GO" id="GO:0005737">
    <property type="term" value="C:cytoplasm"/>
    <property type="evidence" value="ECO:0007669"/>
    <property type="project" value="TreeGrafter"/>
</dbReference>
<accession>A0A2N7UMP0</accession>